<gene>
    <name evidence="2" type="ORF">CROQUDRAFT_19507</name>
</gene>
<evidence type="ECO:0000313" key="2">
    <source>
        <dbReference type="EMBL" id="KAG0147356.1"/>
    </source>
</evidence>
<name>A0A9P6NI23_9BASI</name>
<feature type="signal peptide" evidence="1">
    <location>
        <begin position="1"/>
        <end position="29"/>
    </location>
</feature>
<accession>A0A9P6NI23</accession>
<keyword evidence="3" id="KW-1185">Reference proteome</keyword>
<proteinExistence type="predicted"/>
<dbReference type="AlphaFoldDB" id="A0A9P6NI23"/>
<feature type="non-terminal residue" evidence="2">
    <location>
        <position position="101"/>
    </location>
</feature>
<protein>
    <submittedName>
        <fullName evidence="2">Uncharacterized protein</fullName>
    </submittedName>
</protein>
<keyword evidence="1" id="KW-0732">Signal</keyword>
<evidence type="ECO:0000313" key="3">
    <source>
        <dbReference type="Proteomes" id="UP000886653"/>
    </source>
</evidence>
<sequence length="101" mass="11757">VCQIIYTCNYFTANKALVMILKLIVSALARLECATTSLGNVWKELLTVYLAIKKKKEKKKDFLVWPGYQEFKKAVPFFLDQRAQVYDELIHVVAFFLSRAY</sequence>
<dbReference type="Proteomes" id="UP000886653">
    <property type="component" value="Unassembled WGS sequence"/>
</dbReference>
<feature type="chain" id="PRO_5040267565" evidence="1">
    <location>
        <begin position="30"/>
        <end position="101"/>
    </location>
</feature>
<comment type="caution">
    <text evidence="2">The sequence shown here is derived from an EMBL/GenBank/DDBJ whole genome shotgun (WGS) entry which is preliminary data.</text>
</comment>
<feature type="non-terminal residue" evidence="2">
    <location>
        <position position="1"/>
    </location>
</feature>
<evidence type="ECO:0000256" key="1">
    <source>
        <dbReference type="SAM" id="SignalP"/>
    </source>
</evidence>
<reference evidence="2" key="1">
    <citation type="submission" date="2013-11" db="EMBL/GenBank/DDBJ databases">
        <title>Genome sequence of the fusiform rust pathogen reveals effectors for host alternation and coevolution with pine.</title>
        <authorList>
            <consortium name="DOE Joint Genome Institute"/>
            <person name="Smith K."/>
            <person name="Pendleton A."/>
            <person name="Kubisiak T."/>
            <person name="Anderson C."/>
            <person name="Salamov A."/>
            <person name="Aerts A."/>
            <person name="Riley R."/>
            <person name="Clum A."/>
            <person name="Lindquist E."/>
            <person name="Ence D."/>
            <person name="Campbell M."/>
            <person name="Kronenberg Z."/>
            <person name="Feau N."/>
            <person name="Dhillon B."/>
            <person name="Hamelin R."/>
            <person name="Burleigh J."/>
            <person name="Smith J."/>
            <person name="Yandell M."/>
            <person name="Nelson C."/>
            <person name="Grigoriev I."/>
            <person name="Davis J."/>
        </authorList>
    </citation>
    <scope>NUCLEOTIDE SEQUENCE</scope>
    <source>
        <strain evidence="2">G11</strain>
    </source>
</reference>
<dbReference type="EMBL" id="MU167249">
    <property type="protein sequence ID" value="KAG0147356.1"/>
    <property type="molecule type" value="Genomic_DNA"/>
</dbReference>
<organism evidence="2 3">
    <name type="scientific">Cronartium quercuum f. sp. fusiforme G11</name>
    <dbReference type="NCBI Taxonomy" id="708437"/>
    <lineage>
        <taxon>Eukaryota</taxon>
        <taxon>Fungi</taxon>
        <taxon>Dikarya</taxon>
        <taxon>Basidiomycota</taxon>
        <taxon>Pucciniomycotina</taxon>
        <taxon>Pucciniomycetes</taxon>
        <taxon>Pucciniales</taxon>
        <taxon>Coleosporiaceae</taxon>
        <taxon>Cronartium</taxon>
    </lineage>
</organism>
<dbReference type="OrthoDB" id="2506168at2759"/>